<feature type="region of interest" description="Disordered" evidence="1">
    <location>
        <begin position="185"/>
        <end position="208"/>
    </location>
</feature>
<feature type="domain" description="NADPH-dependent FMN reductase-like" evidence="2">
    <location>
        <begin position="7"/>
        <end position="165"/>
    </location>
</feature>
<dbReference type="Proteomes" id="UP001610990">
    <property type="component" value="Unassembled WGS sequence"/>
</dbReference>
<dbReference type="SUPFAM" id="SSF52218">
    <property type="entry name" value="Flavoproteins"/>
    <property type="match status" value="1"/>
</dbReference>
<evidence type="ECO:0000259" key="2">
    <source>
        <dbReference type="Pfam" id="PF03358"/>
    </source>
</evidence>
<dbReference type="EMBL" id="JBIRGH010000026">
    <property type="protein sequence ID" value="MFH8588708.1"/>
    <property type="molecule type" value="Genomic_DNA"/>
</dbReference>
<evidence type="ECO:0000313" key="3">
    <source>
        <dbReference type="EMBL" id="MFH8588708.1"/>
    </source>
</evidence>
<sequence length="208" mass="21580">MTRKNPTVVVVCGSRKPAPGIDRPSAARELLKPVLAGISDTGATTVQFDLRKMDIPLFDGRTAEEYDSPDVDRLTAALSNCTAVVFSVPAYWNAPSGPVINLLNVLGGASYDRTPDLPPPYQGKRAAQLVVGADPASGYLAAATFRGSLSALGFRVSPHEVVVGNPRSVGNIRVLTAQLRALGAHAGSGARDPEEPHSGVVVAEGTGA</sequence>
<keyword evidence="4" id="KW-1185">Reference proteome</keyword>
<dbReference type="EC" id="1.-.-.-" evidence="3"/>
<dbReference type="InterPro" id="IPR005025">
    <property type="entry name" value="FMN_Rdtase-like_dom"/>
</dbReference>
<proteinExistence type="predicted"/>
<dbReference type="GO" id="GO:0016491">
    <property type="term" value="F:oxidoreductase activity"/>
    <property type="evidence" value="ECO:0007669"/>
    <property type="project" value="UniProtKB-KW"/>
</dbReference>
<accession>A0ABW7RNG0</accession>
<protein>
    <submittedName>
        <fullName evidence="3">NADPH-dependent FMN reductase</fullName>
        <ecNumber evidence="3">1.-.-.-</ecNumber>
    </submittedName>
</protein>
<keyword evidence="3" id="KW-0560">Oxidoreductase</keyword>
<dbReference type="Pfam" id="PF03358">
    <property type="entry name" value="FMN_red"/>
    <property type="match status" value="1"/>
</dbReference>
<organism evidence="3 4">
    <name type="scientific">Streptomyces celluloflavus</name>
    <dbReference type="NCBI Taxonomy" id="58344"/>
    <lineage>
        <taxon>Bacteria</taxon>
        <taxon>Bacillati</taxon>
        <taxon>Actinomycetota</taxon>
        <taxon>Actinomycetes</taxon>
        <taxon>Kitasatosporales</taxon>
        <taxon>Streptomycetaceae</taxon>
        <taxon>Streptomyces</taxon>
    </lineage>
</organism>
<name>A0ABW7RNG0_9ACTN</name>
<dbReference type="Gene3D" id="3.40.50.360">
    <property type="match status" value="1"/>
</dbReference>
<dbReference type="InterPro" id="IPR029039">
    <property type="entry name" value="Flavoprotein-like_sf"/>
</dbReference>
<comment type="caution">
    <text evidence="3">The sequence shown here is derived from an EMBL/GenBank/DDBJ whole genome shotgun (WGS) entry which is preliminary data.</text>
</comment>
<evidence type="ECO:0000256" key="1">
    <source>
        <dbReference type="SAM" id="MobiDB-lite"/>
    </source>
</evidence>
<dbReference type="RefSeq" id="WP_397675672.1">
    <property type="nucleotide sequence ID" value="NZ_JBIRGH010000026.1"/>
</dbReference>
<reference evidence="3 4" key="1">
    <citation type="submission" date="2024-10" db="EMBL/GenBank/DDBJ databases">
        <title>The Natural Products Discovery Center: Release of the First 8490 Sequenced Strains for Exploring Actinobacteria Biosynthetic Diversity.</title>
        <authorList>
            <person name="Kalkreuter E."/>
            <person name="Kautsar S.A."/>
            <person name="Yang D."/>
            <person name="Bader C.D."/>
            <person name="Teijaro C.N."/>
            <person name="Fluegel L."/>
            <person name="Davis C.M."/>
            <person name="Simpson J.R."/>
            <person name="Lauterbach L."/>
            <person name="Steele A.D."/>
            <person name="Gui C."/>
            <person name="Meng S."/>
            <person name="Li G."/>
            <person name="Viehrig K."/>
            <person name="Ye F."/>
            <person name="Su P."/>
            <person name="Kiefer A.F."/>
            <person name="Nichols A."/>
            <person name="Cepeda A.J."/>
            <person name="Yan W."/>
            <person name="Fan B."/>
            <person name="Jiang Y."/>
            <person name="Adhikari A."/>
            <person name="Zheng C.-J."/>
            <person name="Schuster L."/>
            <person name="Cowan T.M."/>
            <person name="Smanski M.J."/>
            <person name="Chevrette M.G."/>
            <person name="De Carvalho L.P.S."/>
            <person name="Shen B."/>
        </authorList>
    </citation>
    <scope>NUCLEOTIDE SEQUENCE [LARGE SCALE GENOMIC DNA]</scope>
    <source>
        <strain evidence="3 4">NPDC018013</strain>
    </source>
</reference>
<evidence type="ECO:0000313" key="4">
    <source>
        <dbReference type="Proteomes" id="UP001610990"/>
    </source>
</evidence>
<gene>
    <name evidence="3" type="ORF">ACH4GP_30695</name>
</gene>